<evidence type="ECO:0000256" key="3">
    <source>
        <dbReference type="ARBA" id="ARBA00023274"/>
    </source>
</evidence>
<evidence type="ECO:0000256" key="1">
    <source>
        <dbReference type="ARBA" id="ARBA00010618"/>
    </source>
</evidence>
<dbReference type="GO" id="GO:0003735">
    <property type="term" value="F:structural constituent of ribosome"/>
    <property type="evidence" value="ECO:0007669"/>
    <property type="project" value="InterPro"/>
</dbReference>
<comment type="caution">
    <text evidence="6">The sequence shown here is derived from an EMBL/GenBank/DDBJ whole genome shotgun (WGS) entry which is preliminary data.</text>
</comment>
<gene>
    <name evidence="6" type="ORF">CK203_071994</name>
</gene>
<dbReference type="Pfam" id="PF00467">
    <property type="entry name" value="KOW"/>
    <property type="match status" value="1"/>
</dbReference>
<dbReference type="Gene3D" id="1.10.287.720">
    <property type="entry name" value="Pollen allergen ole e 6"/>
    <property type="match status" value="1"/>
</dbReference>
<evidence type="ECO:0000256" key="4">
    <source>
        <dbReference type="SAM" id="SignalP"/>
    </source>
</evidence>
<dbReference type="InterPro" id="IPR036466">
    <property type="entry name" value="Pollen_allergen_ole-e-6_sf"/>
</dbReference>
<evidence type="ECO:0000313" key="6">
    <source>
        <dbReference type="EMBL" id="RVW54654.1"/>
    </source>
</evidence>
<dbReference type="AlphaFoldDB" id="A0A438F3Q7"/>
<evidence type="ECO:0000256" key="2">
    <source>
        <dbReference type="ARBA" id="ARBA00022980"/>
    </source>
</evidence>
<comment type="similarity">
    <text evidence="1">Belongs to the universal ribosomal protein uL24 family.</text>
</comment>
<keyword evidence="2" id="KW-0689">Ribosomal protein</keyword>
<accession>A0A438F3Q7</accession>
<dbReference type="Pfam" id="PF09253">
    <property type="entry name" value="Ole_e_6"/>
    <property type="match status" value="1"/>
</dbReference>
<dbReference type="InterPro" id="IPR015333">
    <property type="entry name" value="Pollen_allergen_ole-e-6"/>
</dbReference>
<dbReference type="InterPro" id="IPR041988">
    <property type="entry name" value="Ribosomal_uL24_KOW"/>
</dbReference>
<reference evidence="6 7" key="1">
    <citation type="journal article" date="2018" name="PLoS Genet.">
        <title>Population sequencing reveals clonal diversity and ancestral inbreeding in the grapevine cultivar Chardonnay.</title>
        <authorList>
            <person name="Roach M.J."/>
            <person name="Johnson D.L."/>
            <person name="Bohlmann J."/>
            <person name="van Vuuren H.J."/>
            <person name="Jones S.J."/>
            <person name="Pretorius I.S."/>
            <person name="Schmidt S.A."/>
            <person name="Borneman A.R."/>
        </authorList>
    </citation>
    <scope>NUCLEOTIDE SEQUENCE [LARGE SCALE GENOMIC DNA]</scope>
    <source>
        <strain evidence="7">cv. Chardonnay</strain>
        <tissue evidence="6">Leaf</tissue>
    </source>
</reference>
<feature type="chain" id="PRO_5019320228" description="KOW domain-containing protein" evidence="4">
    <location>
        <begin position="27"/>
        <end position="326"/>
    </location>
</feature>
<protein>
    <recommendedName>
        <fullName evidence="5">KOW domain-containing protein</fullName>
    </recommendedName>
</protein>
<keyword evidence="3" id="KW-0687">Ribonucleoprotein</keyword>
<dbReference type="CDD" id="cd06089">
    <property type="entry name" value="KOW_RPL26"/>
    <property type="match status" value="1"/>
</dbReference>
<name>A0A438F3Q7_VITVI</name>
<proteinExistence type="inferred from homology"/>
<dbReference type="SUPFAM" id="SSF111388">
    <property type="entry name" value="Pollen allergen ole e 6"/>
    <property type="match status" value="1"/>
</dbReference>
<evidence type="ECO:0000259" key="5">
    <source>
        <dbReference type="Pfam" id="PF00467"/>
    </source>
</evidence>
<dbReference type="InterPro" id="IPR008991">
    <property type="entry name" value="Translation_prot_SH3-like_sf"/>
</dbReference>
<sequence>MANKLVSVFLMCIVVMATLHIRQAVADDGYKTCYEPCDEECKSEGNGDTFCEMKCDTDCLAKVAAGRLANTHRERPVEMGWKAAQKLIQNWKIVRGDNVRKNRIPLLLLSFFDRQNRIPLFRLLFPNLCDDNQGKDKGETGVIKRVIRSQNRVIVEGKNLVSGPRLQSIIVCFIIFEITGKEGISSKAKVMKVGFFPLKPHYMPQMFKFLTLPHSNIIFENLLPPHYPFFFFKRVLIDIFLCRKPVKIGIRYLEDGTKVRVSRGEGASGSIIPRPEILKIRTTPRPTVAGPKDTPMDLVLEKTYDAKTGKGCLLFKLTICSPMPRD</sequence>
<dbReference type="GO" id="GO:0006412">
    <property type="term" value="P:translation"/>
    <property type="evidence" value="ECO:0007669"/>
    <property type="project" value="InterPro"/>
</dbReference>
<dbReference type="Gene3D" id="2.30.30.30">
    <property type="match status" value="1"/>
</dbReference>
<dbReference type="InterPro" id="IPR005824">
    <property type="entry name" value="KOW"/>
</dbReference>
<dbReference type="GO" id="GO:1990904">
    <property type="term" value="C:ribonucleoprotein complex"/>
    <property type="evidence" value="ECO:0007669"/>
    <property type="project" value="UniProtKB-KW"/>
</dbReference>
<evidence type="ECO:0000313" key="7">
    <source>
        <dbReference type="Proteomes" id="UP000288805"/>
    </source>
</evidence>
<dbReference type="GO" id="GO:0003723">
    <property type="term" value="F:RNA binding"/>
    <property type="evidence" value="ECO:0007669"/>
    <property type="project" value="InterPro"/>
</dbReference>
<dbReference type="Proteomes" id="UP000288805">
    <property type="component" value="Unassembled WGS sequence"/>
</dbReference>
<dbReference type="PANTHER" id="PTHR12903">
    <property type="entry name" value="MITOCHONDRIAL RIBOSOMAL PROTEIN L24"/>
    <property type="match status" value="1"/>
</dbReference>
<dbReference type="InterPro" id="IPR003256">
    <property type="entry name" value="Ribosomal_uL24"/>
</dbReference>
<feature type="signal peptide" evidence="4">
    <location>
        <begin position="1"/>
        <end position="26"/>
    </location>
</feature>
<dbReference type="GO" id="GO:0005840">
    <property type="term" value="C:ribosome"/>
    <property type="evidence" value="ECO:0007669"/>
    <property type="project" value="UniProtKB-KW"/>
</dbReference>
<dbReference type="EMBL" id="QGNW01001125">
    <property type="protein sequence ID" value="RVW54654.1"/>
    <property type="molecule type" value="Genomic_DNA"/>
</dbReference>
<organism evidence="6 7">
    <name type="scientific">Vitis vinifera</name>
    <name type="common">Grape</name>
    <dbReference type="NCBI Taxonomy" id="29760"/>
    <lineage>
        <taxon>Eukaryota</taxon>
        <taxon>Viridiplantae</taxon>
        <taxon>Streptophyta</taxon>
        <taxon>Embryophyta</taxon>
        <taxon>Tracheophyta</taxon>
        <taxon>Spermatophyta</taxon>
        <taxon>Magnoliopsida</taxon>
        <taxon>eudicotyledons</taxon>
        <taxon>Gunneridae</taxon>
        <taxon>Pentapetalae</taxon>
        <taxon>rosids</taxon>
        <taxon>Vitales</taxon>
        <taxon>Vitaceae</taxon>
        <taxon>Viteae</taxon>
        <taxon>Vitis</taxon>
    </lineage>
</organism>
<keyword evidence="4" id="KW-0732">Signal</keyword>
<dbReference type="SUPFAM" id="SSF50104">
    <property type="entry name" value="Translation proteins SH3-like domain"/>
    <property type="match status" value="1"/>
</dbReference>
<dbReference type="InterPro" id="IPR014722">
    <property type="entry name" value="Rib_uL2_dom2"/>
</dbReference>
<feature type="domain" description="KOW" evidence="5">
    <location>
        <begin position="133"/>
        <end position="156"/>
    </location>
</feature>